<dbReference type="PRINTS" id="PR00455">
    <property type="entry name" value="HTHTETR"/>
</dbReference>
<name>A0ABY6IQE1_9HYPH</name>
<reference evidence="7" key="1">
    <citation type="submission" date="2022-10" db="EMBL/GenBank/DDBJ databases">
        <title>YIM 151497 complete genome.</title>
        <authorList>
            <person name="Chen X."/>
        </authorList>
    </citation>
    <scope>NUCLEOTIDE SEQUENCE</scope>
    <source>
        <strain evidence="7">YIM 151497</strain>
    </source>
</reference>
<evidence type="ECO:0000313" key="7">
    <source>
        <dbReference type="EMBL" id="UYQ71445.1"/>
    </source>
</evidence>
<keyword evidence="3 5" id="KW-0238">DNA-binding</keyword>
<keyword evidence="8" id="KW-1185">Reference proteome</keyword>
<feature type="domain" description="HTH tetR-type" evidence="6">
    <location>
        <begin position="15"/>
        <end position="75"/>
    </location>
</feature>
<dbReference type="InterPro" id="IPR001647">
    <property type="entry name" value="HTH_TetR"/>
</dbReference>
<evidence type="ECO:0000256" key="5">
    <source>
        <dbReference type="PROSITE-ProRule" id="PRU00335"/>
    </source>
</evidence>
<dbReference type="InterPro" id="IPR050109">
    <property type="entry name" value="HTH-type_TetR-like_transc_reg"/>
</dbReference>
<dbReference type="EMBL" id="CP107716">
    <property type="protein sequence ID" value="UYQ71445.1"/>
    <property type="molecule type" value="Genomic_DNA"/>
</dbReference>
<dbReference type="InterPro" id="IPR009057">
    <property type="entry name" value="Homeodomain-like_sf"/>
</dbReference>
<keyword evidence="2" id="KW-0805">Transcription regulation</keyword>
<evidence type="ECO:0000256" key="3">
    <source>
        <dbReference type="ARBA" id="ARBA00023125"/>
    </source>
</evidence>
<accession>A0ABY6IQE1</accession>
<evidence type="ECO:0000313" key="8">
    <source>
        <dbReference type="Proteomes" id="UP001163882"/>
    </source>
</evidence>
<protein>
    <submittedName>
        <fullName evidence="7">TetR/AcrR family transcriptional regulator</fullName>
    </submittedName>
</protein>
<feature type="DNA-binding region" description="H-T-H motif" evidence="5">
    <location>
        <begin position="38"/>
        <end position="57"/>
    </location>
</feature>
<dbReference type="PANTHER" id="PTHR30055:SF175">
    <property type="entry name" value="HTH-TYPE TRANSCRIPTIONAL REPRESSOR KSTR2"/>
    <property type="match status" value="1"/>
</dbReference>
<dbReference type="Gene3D" id="1.10.357.10">
    <property type="entry name" value="Tetracycline Repressor, domain 2"/>
    <property type="match status" value="1"/>
</dbReference>
<dbReference type="PROSITE" id="PS50977">
    <property type="entry name" value="HTH_TETR_2"/>
    <property type="match status" value="1"/>
</dbReference>
<evidence type="ECO:0000256" key="4">
    <source>
        <dbReference type="ARBA" id="ARBA00023163"/>
    </source>
</evidence>
<evidence type="ECO:0000256" key="2">
    <source>
        <dbReference type="ARBA" id="ARBA00023015"/>
    </source>
</evidence>
<organism evidence="7 8">
    <name type="scientific">Pelagibacterium flavum</name>
    <dbReference type="NCBI Taxonomy" id="2984530"/>
    <lineage>
        <taxon>Bacteria</taxon>
        <taxon>Pseudomonadati</taxon>
        <taxon>Pseudomonadota</taxon>
        <taxon>Alphaproteobacteria</taxon>
        <taxon>Hyphomicrobiales</taxon>
        <taxon>Devosiaceae</taxon>
        <taxon>Pelagibacterium</taxon>
    </lineage>
</organism>
<dbReference type="Pfam" id="PF00440">
    <property type="entry name" value="TetR_N"/>
    <property type="match status" value="1"/>
</dbReference>
<evidence type="ECO:0000256" key="1">
    <source>
        <dbReference type="ARBA" id="ARBA00022491"/>
    </source>
</evidence>
<dbReference type="InterPro" id="IPR023772">
    <property type="entry name" value="DNA-bd_HTH_TetR-type_CS"/>
</dbReference>
<dbReference type="Proteomes" id="UP001163882">
    <property type="component" value="Chromosome"/>
</dbReference>
<evidence type="ECO:0000259" key="6">
    <source>
        <dbReference type="PROSITE" id="PS50977"/>
    </source>
</evidence>
<dbReference type="SUPFAM" id="SSF46689">
    <property type="entry name" value="Homeodomain-like"/>
    <property type="match status" value="1"/>
</dbReference>
<proteinExistence type="predicted"/>
<sequence>MNTTITARRKNLPPEARRAQLVDCAQTLFANKGYEATTIGDVMAMAGVSKGGFYHHFESKEALLEALAERMAVQALATIEPILEDPWLDPFTRLNRILRQLRIRKTQAAPEIGKAFDAVFQPGNVMLFDRIRRAITAIVAPAISRVIADGVAEKVFDVPDPESCVEIILHLNAAAYDAISAAMVERDRGERGPALERLYRIMEMQGIAVDRLLGLPDRSLTWIEPGTLEKLLQLPAGEASAR</sequence>
<dbReference type="PANTHER" id="PTHR30055">
    <property type="entry name" value="HTH-TYPE TRANSCRIPTIONAL REGULATOR RUTR"/>
    <property type="match status" value="1"/>
</dbReference>
<keyword evidence="1" id="KW-0678">Repressor</keyword>
<keyword evidence="4" id="KW-0804">Transcription</keyword>
<dbReference type="PROSITE" id="PS01081">
    <property type="entry name" value="HTH_TETR_1"/>
    <property type="match status" value="1"/>
</dbReference>
<dbReference type="RefSeq" id="WP_264225097.1">
    <property type="nucleotide sequence ID" value="NZ_CP107716.1"/>
</dbReference>
<gene>
    <name evidence="7" type="ORF">OF122_15535</name>
</gene>